<evidence type="ECO:0000313" key="1">
    <source>
        <dbReference type="EMBL" id="JAE07978.1"/>
    </source>
</evidence>
<dbReference type="EMBL" id="GBRH01189918">
    <property type="protein sequence ID" value="JAE07978.1"/>
    <property type="molecule type" value="Transcribed_RNA"/>
</dbReference>
<reference evidence="1" key="1">
    <citation type="submission" date="2014-09" db="EMBL/GenBank/DDBJ databases">
        <authorList>
            <person name="Magalhaes I.L.F."/>
            <person name="Oliveira U."/>
            <person name="Santos F.R."/>
            <person name="Vidigal T.H.D.A."/>
            <person name="Brescovit A.D."/>
            <person name="Santos A.J."/>
        </authorList>
    </citation>
    <scope>NUCLEOTIDE SEQUENCE</scope>
    <source>
        <tissue evidence="1">Shoot tissue taken approximately 20 cm above the soil surface</tissue>
    </source>
</reference>
<sequence length="13" mass="1448">MVTKIGAYTKKHA</sequence>
<name>A0A0A9FI81_ARUDO</name>
<organism evidence="1">
    <name type="scientific">Arundo donax</name>
    <name type="common">Giant reed</name>
    <name type="synonym">Donax arundinaceus</name>
    <dbReference type="NCBI Taxonomy" id="35708"/>
    <lineage>
        <taxon>Eukaryota</taxon>
        <taxon>Viridiplantae</taxon>
        <taxon>Streptophyta</taxon>
        <taxon>Embryophyta</taxon>
        <taxon>Tracheophyta</taxon>
        <taxon>Spermatophyta</taxon>
        <taxon>Magnoliopsida</taxon>
        <taxon>Liliopsida</taxon>
        <taxon>Poales</taxon>
        <taxon>Poaceae</taxon>
        <taxon>PACMAD clade</taxon>
        <taxon>Arundinoideae</taxon>
        <taxon>Arundineae</taxon>
        <taxon>Arundo</taxon>
    </lineage>
</organism>
<accession>A0A0A9FI81</accession>
<protein>
    <submittedName>
        <fullName evidence="1">Uncharacterized protein</fullName>
    </submittedName>
</protein>
<reference evidence="1" key="2">
    <citation type="journal article" date="2015" name="Data Brief">
        <title>Shoot transcriptome of the giant reed, Arundo donax.</title>
        <authorList>
            <person name="Barrero R.A."/>
            <person name="Guerrero F.D."/>
            <person name="Moolhuijzen P."/>
            <person name="Goolsby J.A."/>
            <person name="Tidwell J."/>
            <person name="Bellgard S.E."/>
            <person name="Bellgard M.I."/>
        </authorList>
    </citation>
    <scope>NUCLEOTIDE SEQUENCE</scope>
    <source>
        <tissue evidence="1">Shoot tissue taken approximately 20 cm above the soil surface</tissue>
    </source>
</reference>
<proteinExistence type="predicted"/>